<dbReference type="InterPro" id="IPR036236">
    <property type="entry name" value="Znf_C2H2_sf"/>
</dbReference>
<accession>A0AAV7DTA4</accession>
<dbReference type="SMART" id="SM00451">
    <property type="entry name" value="ZnF_U1"/>
    <property type="match status" value="2"/>
</dbReference>
<feature type="domain" description="U1-type" evidence="8">
    <location>
        <begin position="271"/>
        <end position="305"/>
    </location>
</feature>
<comment type="caution">
    <text evidence="9">The sequence shown here is derived from an EMBL/GenBank/DDBJ whole genome shotgun (WGS) entry which is preliminary data.</text>
</comment>
<feature type="domain" description="U1-type" evidence="8">
    <location>
        <begin position="179"/>
        <end position="213"/>
    </location>
</feature>
<dbReference type="GO" id="GO:0008270">
    <property type="term" value="F:zinc ion binding"/>
    <property type="evidence" value="ECO:0007669"/>
    <property type="project" value="UniProtKB-KW"/>
</dbReference>
<organism evidence="9 10">
    <name type="scientific">Aristolochia fimbriata</name>
    <name type="common">White veined hardy Dutchman's pipe vine</name>
    <dbReference type="NCBI Taxonomy" id="158543"/>
    <lineage>
        <taxon>Eukaryota</taxon>
        <taxon>Viridiplantae</taxon>
        <taxon>Streptophyta</taxon>
        <taxon>Embryophyta</taxon>
        <taxon>Tracheophyta</taxon>
        <taxon>Spermatophyta</taxon>
        <taxon>Magnoliopsida</taxon>
        <taxon>Magnoliidae</taxon>
        <taxon>Piperales</taxon>
        <taxon>Aristolochiaceae</taxon>
        <taxon>Aristolochia</taxon>
    </lineage>
</organism>
<keyword evidence="6" id="KW-0539">Nucleus</keyword>
<evidence type="ECO:0000313" key="10">
    <source>
        <dbReference type="Proteomes" id="UP000825729"/>
    </source>
</evidence>
<dbReference type="Pfam" id="PF12874">
    <property type="entry name" value="zf-met"/>
    <property type="match status" value="2"/>
</dbReference>
<gene>
    <name evidence="9" type="ORF">H6P81_019924</name>
</gene>
<evidence type="ECO:0000256" key="2">
    <source>
        <dbReference type="ARBA" id="ARBA00022723"/>
    </source>
</evidence>
<dbReference type="SUPFAM" id="SSF57667">
    <property type="entry name" value="beta-beta-alpha zinc fingers"/>
    <property type="match status" value="2"/>
</dbReference>
<dbReference type="PANTHER" id="PTHR46144:SF6">
    <property type="entry name" value="C2H2-TYPE DOMAIN-CONTAINING PROTEIN"/>
    <property type="match status" value="1"/>
</dbReference>
<evidence type="ECO:0000256" key="7">
    <source>
        <dbReference type="SAM" id="MobiDB-lite"/>
    </source>
</evidence>
<name>A0AAV7DTA4_ARIFI</name>
<dbReference type="GO" id="GO:0005634">
    <property type="term" value="C:nucleus"/>
    <property type="evidence" value="ECO:0007669"/>
    <property type="project" value="UniProtKB-SubCell"/>
</dbReference>
<keyword evidence="2" id="KW-0479">Metal-binding</keyword>
<dbReference type="InterPro" id="IPR013087">
    <property type="entry name" value="Znf_C2H2_type"/>
</dbReference>
<evidence type="ECO:0000256" key="4">
    <source>
        <dbReference type="ARBA" id="ARBA00022771"/>
    </source>
</evidence>
<keyword evidence="4" id="KW-0863">Zinc-finger</keyword>
<dbReference type="InterPro" id="IPR003604">
    <property type="entry name" value="Matrin/U1-like-C_Znf_C2H2"/>
</dbReference>
<evidence type="ECO:0000259" key="8">
    <source>
        <dbReference type="SMART" id="SM00451"/>
    </source>
</evidence>
<evidence type="ECO:0000313" key="9">
    <source>
        <dbReference type="EMBL" id="KAG9439759.1"/>
    </source>
</evidence>
<reference evidence="9 10" key="1">
    <citation type="submission" date="2021-07" db="EMBL/GenBank/DDBJ databases">
        <title>The Aristolochia fimbriata genome: insights into angiosperm evolution, floral development and chemical biosynthesis.</title>
        <authorList>
            <person name="Jiao Y."/>
        </authorList>
    </citation>
    <scope>NUCLEOTIDE SEQUENCE [LARGE SCALE GENOMIC DNA]</scope>
    <source>
        <strain evidence="9">IBCAS-2021</strain>
        <tissue evidence="9">Leaf</tissue>
    </source>
</reference>
<evidence type="ECO:0000256" key="5">
    <source>
        <dbReference type="ARBA" id="ARBA00022833"/>
    </source>
</evidence>
<sequence>MGSEIPQQCQVQDASTPVPHFYNAQLPYSNYHYYNPGEPSQFSSRIIHSAGAEASLHPPGVDSFSLPNSAVGFDGVSFVYSGQHQVTLPPDPGPAVAAVAAVAGAYYYDSAAQDSGVQEVIRVYGADPYACASTAQTINESEPRVASNSNATYVDNSTCQPSAYPYTNIKKWPKKTKIVQSAWCGICKIDCNSKEVLDQHKTGKKHRKNLEKIEQATTVSHVSVTKNPKASTSANKSHSQVTVRREAPPLEPVDNLETKKRKLMQGGVAPAAVRVCEVCNVACNSETVYKFHLAGQKHATQLRKRAAAGPAFVGI</sequence>
<dbReference type="AlphaFoldDB" id="A0AAV7DTA4"/>
<protein>
    <recommendedName>
        <fullName evidence="8">U1-type domain-containing protein</fullName>
    </recommendedName>
</protein>
<dbReference type="PANTHER" id="PTHR46144">
    <property type="entry name" value="ZINC FINGER PROTEIN 385B-LIKE"/>
    <property type="match status" value="1"/>
</dbReference>
<proteinExistence type="predicted"/>
<evidence type="ECO:0000256" key="3">
    <source>
        <dbReference type="ARBA" id="ARBA00022737"/>
    </source>
</evidence>
<dbReference type="Gene3D" id="3.30.160.60">
    <property type="entry name" value="Classic Zinc Finger"/>
    <property type="match status" value="2"/>
</dbReference>
<evidence type="ECO:0000256" key="6">
    <source>
        <dbReference type="ARBA" id="ARBA00023242"/>
    </source>
</evidence>
<dbReference type="InterPro" id="IPR051868">
    <property type="entry name" value="ZN346_ZMAT4"/>
</dbReference>
<dbReference type="GO" id="GO:0003676">
    <property type="term" value="F:nucleic acid binding"/>
    <property type="evidence" value="ECO:0007669"/>
    <property type="project" value="InterPro"/>
</dbReference>
<dbReference type="EMBL" id="JAINDJ010000008">
    <property type="protein sequence ID" value="KAG9439759.1"/>
    <property type="molecule type" value="Genomic_DNA"/>
</dbReference>
<keyword evidence="5" id="KW-0862">Zinc</keyword>
<evidence type="ECO:0000256" key="1">
    <source>
        <dbReference type="ARBA" id="ARBA00004123"/>
    </source>
</evidence>
<comment type="subcellular location">
    <subcellularLocation>
        <location evidence="1">Nucleus</location>
    </subcellularLocation>
</comment>
<feature type="compositionally biased region" description="Polar residues" evidence="7">
    <location>
        <begin position="215"/>
        <end position="242"/>
    </location>
</feature>
<keyword evidence="10" id="KW-1185">Reference proteome</keyword>
<dbReference type="Proteomes" id="UP000825729">
    <property type="component" value="Unassembled WGS sequence"/>
</dbReference>
<feature type="region of interest" description="Disordered" evidence="7">
    <location>
        <begin position="202"/>
        <end position="247"/>
    </location>
</feature>
<keyword evidence="3" id="KW-0677">Repeat</keyword>